<dbReference type="Pfam" id="PF03471">
    <property type="entry name" value="CorC_HlyC"/>
    <property type="match status" value="1"/>
</dbReference>
<protein>
    <submittedName>
        <fullName evidence="13">Hemolysins</fullName>
    </submittedName>
</protein>
<name>A0A0S7BJR7_9CHLR</name>
<evidence type="ECO:0000259" key="12">
    <source>
        <dbReference type="PROSITE" id="PS51846"/>
    </source>
</evidence>
<keyword evidence="4" id="KW-0677">Repeat</keyword>
<dbReference type="EMBL" id="DF967972">
    <property type="protein sequence ID" value="GAP13882.1"/>
    <property type="molecule type" value="Genomic_DNA"/>
</dbReference>
<dbReference type="InterPro" id="IPR000644">
    <property type="entry name" value="CBS_dom"/>
</dbReference>
<comment type="subcellular location">
    <subcellularLocation>
        <location evidence="1">Membrane</location>
        <topology evidence="1">Multi-pass membrane protein</topology>
    </subcellularLocation>
</comment>
<feature type="transmembrane region" description="Helical" evidence="10">
    <location>
        <begin position="6"/>
        <end position="29"/>
    </location>
</feature>
<dbReference type="Pfam" id="PF01595">
    <property type="entry name" value="CNNM"/>
    <property type="match status" value="1"/>
</dbReference>
<evidence type="ECO:0000256" key="8">
    <source>
        <dbReference type="PROSITE-ProRule" id="PRU00703"/>
    </source>
</evidence>
<sequence length="456" mass="49763">MAQTLIEILIIFLLLLLNGVFSMTELAMVSAHKVRLQQRADEGENAAQEALDLAENPNRLLSTIQIGITLIGVLTGALGGATLAERLTRVLIQVAWLAPYASGVAVAVVVILTTYFSLVIGELIPKRLAMNNPDKIAVAVAHPMRFLSRLTAPLVALLSASTEAGLRLLGVRPSGEPPVTEEEIKVLMEQGTQVGVFKAAEQDMVESVFRLGERYIDAIMTPRTEIEWLDLDESYEDLLRQVLESRHSRFPVASGGLDNVVGILRARDLLIYNAQAGNAQTGNAQKAHAQTGDDQDEKAAIQELMSPPLFVPDSMAALKVLEMIKSSGVHVALVIDEYGGLLGMVTLYDILAAIVGEIPTQGEAEEPEIIQREDGSWLLDGLLAIDELKDLLDLSELPDEEHVGYQTLGGFIMNQIGSIPAAGQHFEWGDYRFEVMDMDERRVDKVLVSPVEKKNL</sequence>
<dbReference type="OrthoDB" id="9798188at2"/>
<organism evidence="13">
    <name type="scientific">Longilinea arvoryzae</name>
    <dbReference type="NCBI Taxonomy" id="360412"/>
    <lineage>
        <taxon>Bacteria</taxon>
        <taxon>Bacillati</taxon>
        <taxon>Chloroflexota</taxon>
        <taxon>Anaerolineae</taxon>
        <taxon>Anaerolineales</taxon>
        <taxon>Anaerolineaceae</taxon>
        <taxon>Longilinea</taxon>
    </lineage>
</organism>
<evidence type="ECO:0000256" key="7">
    <source>
        <dbReference type="ARBA" id="ARBA00023136"/>
    </source>
</evidence>
<evidence type="ECO:0000256" key="9">
    <source>
        <dbReference type="PROSITE-ProRule" id="PRU01193"/>
    </source>
</evidence>
<evidence type="ECO:0000313" key="13">
    <source>
        <dbReference type="EMBL" id="GAP13882.1"/>
    </source>
</evidence>
<feature type="domain" description="CBS" evidence="11">
    <location>
        <begin position="220"/>
        <end position="280"/>
    </location>
</feature>
<dbReference type="GO" id="GO:0050660">
    <property type="term" value="F:flavin adenine dinucleotide binding"/>
    <property type="evidence" value="ECO:0007669"/>
    <property type="project" value="InterPro"/>
</dbReference>
<dbReference type="Pfam" id="PF00571">
    <property type="entry name" value="CBS"/>
    <property type="match status" value="2"/>
</dbReference>
<accession>A0A0S7BJR7</accession>
<dbReference type="FunFam" id="3.10.580.10:FF:000002">
    <property type="entry name" value="Magnesium/cobalt efflux protein CorC"/>
    <property type="match status" value="1"/>
</dbReference>
<dbReference type="InterPro" id="IPR005170">
    <property type="entry name" value="Transptr-assoc_dom"/>
</dbReference>
<dbReference type="SMART" id="SM00116">
    <property type="entry name" value="CBS"/>
    <property type="match status" value="2"/>
</dbReference>
<dbReference type="InterPro" id="IPR002550">
    <property type="entry name" value="CNNM"/>
</dbReference>
<dbReference type="InterPro" id="IPR044751">
    <property type="entry name" value="Ion_transp-like_CBS"/>
</dbReference>
<dbReference type="Gene3D" id="3.10.580.10">
    <property type="entry name" value="CBS-domain"/>
    <property type="match status" value="1"/>
</dbReference>
<dbReference type="SMART" id="SM01091">
    <property type="entry name" value="CorC_HlyC"/>
    <property type="match status" value="1"/>
</dbReference>
<evidence type="ECO:0000256" key="2">
    <source>
        <dbReference type="ARBA" id="ARBA00006337"/>
    </source>
</evidence>
<comment type="similarity">
    <text evidence="2">Belongs to the UPF0053 family.</text>
</comment>
<evidence type="ECO:0000256" key="6">
    <source>
        <dbReference type="ARBA" id="ARBA00023122"/>
    </source>
</evidence>
<gene>
    <name evidence="13" type="ORF">LARV_01641</name>
</gene>
<dbReference type="PROSITE" id="PS51846">
    <property type="entry name" value="CNNM"/>
    <property type="match status" value="1"/>
</dbReference>
<evidence type="ECO:0000256" key="3">
    <source>
        <dbReference type="ARBA" id="ARBA00022692"/>
    </source>
</evidence>
<dbReference type="PANTHER" id="PTHR22777:SF17">
    <property type="entry name" value="UPF0053 PROTEIN SLL0260"/>
    <property type="match status" value="1"/>
</dbReference>
<keyword evidence="6 8" id="KW-0129">CBS domain</keyword>
<dbReference type="SUPFAM" id="SSF54631">
    <property type="entry name" value="CBS-domain pair"/>
    <property type="match status" value="1"/>
</dbReference>
<dbReference type="PROSITE" id="PS51371">
    <property type="entry name" value="CBS"/>
    <property type="match status" value="2"/>
</dbReference>
<feature type="transmembrane region" description="Helical" evidence="10">
    <location>
        <begin position="96"/>
        <end position="120"/>
    </location>
</feature>
<evidence type="ECO:0000256" key="1">
    <source>
        <dbReference type="ARBA" id="ARBA00004141"/>
    </source>
</evidence>
<dbReference type="InterPro" id="IPR046342">
    <property type="entry name" value="CBS_dom_sf"/>
</dbReference>
<dbReference type="Proteomes" id="UP000055060">
    <property type="component" value="Unassembled WGS sequence"/>
</dbReference>
<evidence type="ECO:0000259" key="11">
    <source>
        <dbReference type="PROSITE" id="PS51371"/>
    </source>
</evidence>
<evidence type="ECO:0000256" key="4">
    <source>
        <dbReference type="ARBA" id="ARBA00022737"/>
    </source>
</evidence>
<dbReference type="STRING" id="360412.LARV_01641"/>
<dbReference type="FunFam" id="3.30.465.10:FF:000023">
    <property type="entry name" value="Magnesium and cobalt transporter"/>
    <property type="match status" value="1"/>
</dbReference>
<dbReference type="InterPro" id="IPR036318">
    <property type="entry name" value="FAD-bd_PCMH-like_sf"/>
</dbReference>
<feature type="domain" description="CNNM transmembrane" evidence="12">
    <location>
        <begin position="1"/>
        <end position="201"/>
    </location>
</feature>
<evidence type="ECO:0000256" key="10">
    <source>
        <dbReference type="SAM" id="Phobius"/>
    </source>
</evidence>
<dbReference type="CDD" id="cd04590">
    <property type="entry name" value="CBS_pair_CorC_HlyC_assoc"/>
    <property type="match status" value="1"/>
</dbReference>
<dbReference type="SUPFAM" id="SSF56176">
    <property type="entry name" value="FAD-binding/transporter-associated domain-like"/>
    <property type="match status" value="1"/>
</dbReference>
<keyword evidence="14" id="KW-1185">Reference proteome</keyword>
<dbReference type="AlphaFoldDB" id="A0A0S7BJR7"/>
<feature type="domain" description="CBS" evidence="11">
    <location>
        <begin position="304"/>
        <end position="360"/>
    </location>
</feature>
<evidence type="ECO:0000256" key="5">
    <source>
        <dbReference type="ARBA" id="ARBA00022989"/>
    </source>
</evidence>
<dbReference type="GO" id="GO:0005886">
    <property type="term" value="C:plasma membrane"/>
    <property type="evidence" value="ECO:0007669"/>
    <property type="project" value="TreeGrafter"/>
</dbReference>
<proteinExistence type="inferred from homology"/>
<dbReference type="RefSeq" id="WP_075073185.1">
    <property type="nucleotide sequence ID" value="NZ_DF967972.1"/>
</dbReference>
<keyword evidence="7 9" id="KW-0472">Membrane</keyword>
<dbReference type="PANTHER" id="PTHR22777">
    <property type="entry name" value="HEMOLYSIN-RELATED"/>
    <property type="match status" value="1"/>
</dbReference>
<keyword evidence="5 9" id="KW-1133">Transmembrane helix</keyword>
<dbReference type="InterPro" id="IPR016169">
    <property type="entry name" value="FAD-bd_PCMH_sub2"/>
</dbReference>
<feature type="transmembrane region" description="Helical" evidence="10">
    <location>
        <begin position="66"/>
        <end position="84"/>
    </location>
</feature>
<evidence type="ECO:0000313" key="14">
    <source>
        <dbReference type="Proteomes" id="UP000055060"/>
    </source>
</evidence>
<keyword evidence="3 9" id="KW-0812">Transmembrane</keyword>
<dbReference type="Gene3D" id="3.30.465.10">
    <property type="match status" value="1"/>
</dbReference>
<reference evidence="13" key="1">
    <citation type="submission" date="2015-07" db="EMBL/GenBank/DDBJ databases">
        <title>Draft Genome Sequences of Anaerolinea thermolimosa IMO-1, Bellilinea caldifistulae GOMI-1, Leptolinea tardivitalis YMTK-2, Levilinea saccharolytica KIBI-1,Longilinea arvoryzae KOME-1, Previously Described as Members of the Anaerolineaceae (Chloroflexi).</title>
        <authorList>
            <person name="Sekiguchi Y."/>
            <person name="Ohashi A."/>
            <person name="Matsuura N."/>
            <person name="Tourlousse M.D."/>
        </authorList>
    </citation>
    <scope>NUCLEOTIDE SEQUENCE [LARGE SCALE GENOMIC DNA]</scope>
    <source>
        <strain evidence="13">KOME-1</strain>
    </source>
</reference>